<reference evidence="3 4" key="1">
    <citation type="submission" date="2020-07" db="EMBL/GenBank/DDBJ databases">
        <authorList>
            <person name="Feng H."/>
        </authorList>
    </citation>
    <scope>NUCLEOTIDE SEQUENCE [LARGE SCALE GENOMIC DNA]</scope>
    <source>
        <strain evidence="4">s-10</strain>
    </source>
</reference>
<evidence type="ECO:0000313" key="4">
    <source>
        <dbReference type="Proteomes" id="UP000535491"/>
    </source>
</evidence>
<name>A0A7W2A7P1_9BACL</name>
<evidence type="ECO:0000259" key="1">
    <source>
        <dbReference type="Pfam" id="PF10022"/>
    </source>
</evidence>
<dbReference type="InterPro" id="IPR049349">
    <property type="entry name" value="DUF2264_N"/>
</dbReference>
<organism evidence="3 4">
    <name type="scientific">Paenactinomyces guangxiensis</name>
    <dbReference type="NCBI Taxonomy" id="1490290"/>
    <lineage>
        <taxon>Bacteria</taxon>
        <taxon>Bacillati</taxon>
        <taxon>Bacillota</taxon>
        <taxon>Bacilli</taxon>
        <taxon>Bacillales</taxon>
        <taxon>Thermoactinomycetaceae</taxon>
        <taxon>Paenactinomyces</taxon>
    </lineage>
</organism>
<dbReference type="PANTHER" id="PTHR35339:SF4">
    <property type="entry name" value="LINALOOL DEHYDRATASE_ISOMERASE DOMAIN-CONTAINING PROTEIN"/>
    <property type="match status" value="1"/>
</dbReference>
<dbReference type="PANTHER" id="PTHR35339">
    <property type="entry name" value="LINALOOL DEHYDRATASE_ISOMERASE DOMAIN-CONTAINING PROTEIN"/>
    <property type="match status" value="1"/>
</dbReference>
<comment type="caution">
    <text evidence="3">The sequence shown here is derived from an EMBL/GenBank/DDBJ whole genome shotgun (WGS) entry which is preliminary data.</text>
</comment>
<dbReference type="RefSeq" id="WP_181750512.1">
    <property type="nucleotide sequence ID" value="NZ_JACEIQ010000001.1"/>
</dbReference>
<dbReference type="InterPro" id="IPR016624">
    <property type="entry name" value="UCP014753"/>
</dbReference>
<gene>
    <name evidence="3" type="ORF">H1191_03240</name>
</gene>
<evidence type="ECO:0000313" key="3">
    <source>
        <dbReference type="EMBL" id="MBA4493322.1"/>
    </source>
</evidence>
<keyword evidence="4" id="KW-1185">Reference proteome</keyword>
<feature type="domain" description="DUF2264" evidence="1">
    <location>
        <begin position="15"/>
        <end position="356"/>
    </location>
</feature>
<dbReference type="Pfam" id="PF10022">
    <property type="entry name" value="DUF2264"/>
    <property type="match status" value="1"/>
</dbReference>
<feature type="domain" description="DUF2264" evidence="2">
    <location>
        <begin position="362"/>
        <end position="586"/>
    </location>
</feature>
<protein>
    <submittedName>
        <fullName evidence="3">DUF2264 domain-containing protein</fullName>
    </submittedName>
</protein>
<proteinExistence type="predicted"/>
<dbReference type="Proteomes" id="UP000535491">
    <property type="component" value="Unassembled WGS sequence"/>
</dbReference>
<evidence type="ECO:0000259" key="2">
    <source>
        <dbReference type="Pfam" id="PF20938"/>
    </source>
</evidence>
<dbReference type="Pfam" id="PF20938">
    <property type="entry name" value="DUF2264_C"/>
    <property type="match status" value="1"/>
</dbReference>
<dbReference type="EMBL" id="JACEIQ010000001">
    <property type="protein sequence ID" value="MBA4493322.1"/>
    <property type="molecule type" value="Genomic_DNA"/>
</dbReference>
<dbReference type="AlphaFoldDB" id="A0A7W2A7P1"/>
<dbReference type="InterPro" id="IPR049237">
    <property type="entry name" value="DUF2264_C"/>
</dbReference>
<sequence length="619" mass="70885">MKRFDVPICENPLKTRDDFLRAAEQICNPLKPYYSKGCARLHIGNTSASYPDSIAEMEGFSRVLWGLVPLMAGGDEYDLWDVYLQGIKNGTNPAHEEYWGDITDYDQRMVEMAVFGLALALIPEKIWTPLSEQEKHHFASWLNQINHHQIHDCNWLFFLVLVNLGLKKAGAPYDSEKMDKNLERIDQFYISDGWYSDGLNGHCDYYIPFAIHFYGLIYAKLMESDDPERSKRYKSRAETFAKDFIYWFAQDGSAVPYGRSLTYRFAQSAFWSAMVFAEAEPFSMGIMKGMILRNLRWWFKQPIFNSDGILTIGYTYPNLIMAENYNSPGSPYWALKTFLPLALKGDHPFWQAEESPLPALNVRSVQQPPHLVICRQEEKNHVLAFNSGHLSTNEHTHTSAKYEKFVYSNVFGFSVPRAEWGLEQGAFDSMLALSEGDNLYRVKRTSEAYKIEGDIIYTQWKPWTDVVVKTWLVTGAPWHIRIHCIHTKRYIIAADGGFALGIENNNKDKSYKVMQSEKEVLARSPQGTSGIKSLYGNGKAELIYPNSNTNLMNSRTVIPTVKADIVPGTSWLISAVFGDPGYDPGMNNWDTAPYVDIVKNEIMIYSRDLNKIVFQKKMI</sequence>
<accession>A0A7W2A7P1</accession>
<dbReference type="PIRSF" id="PIRSF014753">
    <property type="entry name" value="UCP014753"/>
    <property type="match status" value="1"/>
</dbReference>